<gene>
    <name evidence="1" type="ORF">GSI_06819</name>
</gene>
<dbReference type="Proteomes" id="UP000230002">
    <property type="component" value="Unassembled WGS sequence"/>
</dbReference>
<evidence type="ECO:0000313" key="1">
    <source>
        <dbReference type="EMBL" id="PIL32113.1"/>
    </source>
</evidence>
<evidence type="ECO:0000313" key="2">
    <source>
        <dbReference type="Proteomes" id="UP000230002"/>
    </source>
</evidence>
<reference evidence="1 2" key="1">
    <citation type="journal article" date="2015" name="Sci. Rep.">
        <title>Chromosome-level genome map provides insights into diverse defense mechanisms in the medicinal fungus Ganoderma sinense.</title>
        <authorList>
            <person name="Zhu Y."/>
            <person name="Xu J."/>
            <person name="Sun C."/>
            <person name="Zhou S."/>
            <person name="Xu H."/>
            <person name="Nelson D.R."/>
            <person name="Qian J."/>
            <person name="Song J."/>
            <person name="Luo H."/>
            <person name="Xiang L."/>
            <person name="Li Y."/>
            <person name="Xu Z."/>
            <person name="Ji A."/>
            <person name="Wang L."/>
            <person name="Lu S."/>
            <person name="Hayward A."/>
            <person name="Sun W."/>
            <person name="Li X."/>
            <person name="Schwartz D.C."/>
            <person name="Wang Y."/>
            <person name="Chen S."/>
        </authorList>
    </citation>
    <scope>NUCLEOTIDE SEQUENCE [LARGE SCALE GENOMIC DNA]</scope>
    <source>
        <strain evidence="1 2">ZZ0214-1</strain>
    </source>
</reference>
<organism evidence="1 2">
    <name type="scientific">Ganoderma sinense ZZ0214-1</name>
    <dbReference type="NCBI Taxonomy" id="1077348"/>
    <lineage>
        <taxon>Eukaryota</taxon>
        <taxon>Fungi</taxon>
        <taxon>Dikarya</taxon>
        <taxon>Basidiomycota</taxon>
        <taxon>Agaricomycotina</taxon>
        <taxon>Agaricomycetes</taxon>
        <taxon>Polyporales</taxon>
        <taxon>Polyporaceae</taxon>
        <taxon>Ganoderma</taxon>
    </lineage>
</organism>
<comment type="caution">
    <text evidence="1">The sequence shown here is derived from an EMBL/GenBank/DDBJ whole genome shotgun (WGS) entry which is preliminary data.</text>
</comment>
<sequence>MGWGVFDLGFGFRLALRGYRYCSIFRTLVIPPSLSPIRRLVLHAGVVYIRLSPTCEPHIPSYLLPLHPSASFCPPTQRLLIVSPFCAGPSRILRVCTYES</sequence>
<protein>
    <submittedName>
        <fullName evidence="1">Uncharacterized protein</fullName>
    </submittedName>
</protein>
<keyword evidence="2" id="KW-1185">Reference proteome</keyword>
<dbReference type="AlphaFoldDB" id="A0A2G8SED5"/>
<accession>A0A2G8SED5</accession>
<proteinExistence type="predicted"/>
<name>A0A2G8SED5_9APHY</name>
<dbReference type="EMBL" id="AYKW01000012">
    <property type="protein sequence ID" value="PIL32113.1"/>
    <property type="molecule type" value="Genomic_DNA"/>
</dbReference>